<dbReference type="InterPro" id="IPR003593">
    <property type="entry name" value="AAA+_ATPase"/>
</dbReference>
<dbReference type="InterPro" id="IPR017871">
    <property type="entry name" value="ABC_transporter-like_CS"/>
</dbReference>
<feature type="coiled-coil region" evidence="4">
    <location>
        <begin position="208"/>
        <end position="242"/>
    </location>
</feature>
<gene>
    <name evidence="6" type="ORF">DA73_0400013750</name>
</gene>
<evidence type="ECO:0000256" key="4">
    <source>
        <dbReference type="SAM" id="Coils"/>
    </source>
</evidence>
<keyword evidence="1" id="KW-0677">Repeat</keyword>
<evidence type="ECO:0000256" key="1">
    <source>
        <dbReference type="ARBA" id="ARBA00022737"/>
    </source>
</evidence>
<organism evidence="6 7">
    <name type="scientific">Tolypothrix bouteillei VB521301</name>
    <dbReference type="NCBI Taxonomy" id="1479485"/>
    <lineage>
        <taxon>Bacteria</taxon>
        <taxon>Bacillati</taxon>
        <taxon>Cyanobacteriota</taxon>
        <taxon>Cyanophyceae</taxon>
        <taxon>Nostocales</taxon>
        <taxon>Tolypothrichaceae</taxon>
        <taxon>Tolypothrix</taxon>
    </lineage>
</organism>
<dbReference type="GO" id="GO:0005524">
    <property type="term" value="F:ATP binding"/>
    <property type="evidence" value="ECO:0007669"/>
    <property type="project" value="UniProtKB-KW"/>
</dbReference>
<dbReference type="InterPro" id="IPR003439">
    <property type="entry name" value="ABC_transporter-like_ATP-bd"/>
</dbReference>
<sequence>MQKKSILLAENLGYELSATRVLFKGVHLSIAEKDRIALVGSNGVGKSTLLKILAAQLNPTTGSITRQGTIYYLPQISTIKQESKAETVLDFLSSISEEWWDIEAILETQFNTNLDLSLPLFNLSGGELTKLFLAIGLAQQPKLLLLDEPTNHMDLMALESLKGFLNNFEGAFVLVSHKPFFLDQVTEITWELTPEGIKVYGGHFSLYREQKETELEAALRSHEVARKELKRAKASALQEQQRAAQSRKRGEQLAGSIPKIVAGMMKRKAEVTAGIAKQKHEAIVEKATQKFTETKVRTAKATSIQLEERSQKRRNLIDIQGANLWVGESLLIKNIQLHLSSGDRITVAGANGSGKSSLAKAILPKLATDDARYLTNKLSIELKDSSTAILASRSTTKAVYLDQTYEIVNRTQTILENMQAANPNLSYQLLRQQLGHFLFKYDDVNKPASVLSGGELARLAIAIISISEIDLLILDEPTNNLDIETVNQMVESLNEYQGALWIISHDLDFLSRIDIHQAYKLSQQTLQMTTYLPSKPEQYYQELLTS</sequence>
<dbReference type="InterPro" id="IPR027417">
    <property type="entry name" value="P-loop_NTPase"/>
</dbReference>
<accession>A0A8S9T1B3</accession>
<dbReference type="Pfam" id="PF00005">
    <property type="entry name" value="ABC_tran"/>
    <property type="match status" value="2"/>
</dbReference>
<evidence type="ECO:0000256" key="2">
    <source>
        <dbReference type="ARBA" id="ARBA00022741"/>
    </source>
</evidence>
<dbReference type="RefSeq" id="WP_167844680.1">
    <property type="nucleotide sequence ID" value="NZ_JHEG04000001.1"/>
</dbReference>
<dbReference type="AlphaFoldDB" id="A0A8S9T1B3"/>
<protein>
    <submittedName>
        <fullName evidence="6">ABC-F family ATP-binding cassette domain-containing protein</fullName>
    </submittedName>
</protein>
<dbReference type="GO" id="GO:0016887">
    <property type="term" value="F:ATP hydrolysis activity"/>
    <property type="evidence" value="ECO:0007669"/>
    <property type="project" value="InterPro"/>
</dbReference>
<feature type="domain" description="ABC transporter" evidence="5">
    <location>
        <begin position="7"/>
        <end position="219"/>
    </location>
</feature>
<dbReference type="EMBL" id="JHEG04000001">
    <property type="protein sequence ID" value="KAF3886421.1"/>
    <property type="molecule type" value="Genomic_DNA"/>
</dbReference>
<dbReference type="PROSITE" id="PS00211">
    <property type="entry name" value="ABC_TRANSPORTER_1"/>
    <property type="match status" value="2"/>
</dbReference>
<dbReference type="Gene3D" id="3.40.50.300">
    <property type="entry name" value="P-loop containing nucleotide triphosphate hydrolases"/>
    <property type="match status" value="2"/>
</dbReference>
<name>A0A8S9T1B3_9CYAN</name>
<evidence type="ECO:0000313" key="6">
    <source>
        <dbReference type="EMBL" id="KAF3886421.1"/>
    </source>
</evidence>
<evidence type="ECO:0000313" key="7">
    <source>
        <dbReference type="Proteomes" id="UP000029738"/>
    </source>
</evidence>
<dbReference type="PANTHER" id="PTHR19211:SF14">
    <property type="entry name" value="ATP-BINDING CASSETTE SUB-FAMILY F MEMBER 1"/>
    <property type="match status" value="1"/>
</dbReference>
<reference evidence="6" key="2">
    <citation type="submission" date="2019-11" db="EMBL/GenBank/DDBJ databases">
        <title>Improved Assembly of Tolypothrix boutellei genome.</title>
        <authorList>
            <person name="Sarangi A.N."/>
            <person name="Mukherjee M."/>
            <person name="Ghosh S."/>
            <person name="Singh D."/>
            <person name="Das A."/>
            <person name="Kant S."/>
            <person name="Prusty A."/>
            <person name="Tripathy S."/>
        </authorList>
    </citation>
    <scope>NUCLEOTIDE SEQUENCE</scope>
    <source>
        <strain evidence="6">VB521301</strain>
    </source>
</reference>
<comment type="caution">
    <text evidence="6">The sequence shown here is derived from an EMBL/GenBank/DDBJ whole genome shotgun (WGS) entry which is preliminary data.</text>
</comment>
<dbReference type="Proteomes" id="UP000029738">
    <property type="component" value="Unassembled WGS sequence"/>
</dbReference>
<keyword evidence="3 6" id="KW-0067">ATP-binding</keyword>
<dbReference type="SUPFAM" id="SSF52540">
    <property type="entry name" value="P-loop containing nucleoside triphosphate hydrolases"/>
    <property type="match status" value="2"/>
</dbReference>
<reference evidence="6" key="1">
    <citation type="journal article" date="2015" name="Genome Announc.">
        <title>Draft Genome Sequence of Tolypothrix boutellei Strain VB521301.</title>
        <authorList>
            <person name="Chandrababunaidu M.M."/>
            <person name="Singh D."/>
            <person name="Sen D."/>
            <person name="Bhan S."/>
            <person name="Das S."/>
            <person name="Gupta A."/>
            <person name="Adhikary S.P."/>
            <person name="Tripathy S."/>
        </authorList>
    </citation>
    <scope>NUCLEOTIDE SEQUENCE</scope>
    <source>
        <strain evidence="6">VB521301</strain>
    </source>
</reference>
<keyword evidence="7" id="KW-1185">Reference proteome</keyword>
<dbReference type="CDD" id="cd03221">
    <property type="entry name" value="ABCF_EF-3"/>
    <property type="match status" value="1"/>
</dbReference>
<proteinExistence type="predicted"/>
<dbReference type="PROSITE" id="PS50893">
    <property type="entry name" value="ABC_TRANSPORTER_2"/>
    <property type="match status" value="2"/>
</dbReference>
<keyword evidence="2" id="KW-0547">Nucleotide-binding</keyword>
<dbReference type="InterPro" id="IPR050611">
    <property type="entry name" value="ABCF"/>
</dbReference>
<feature type="domain" description="ABC transporter" evidence="5">
    <location>
        <begin position="314"/>
        <end position="546"/>
    </location>
</feature>
<dbReference type="PANTHER" id="PTHR19211">
    <property type="entry name" value="ATP-BINDING TRANSPORT PROTEIN-RELATED"/>
    <property type="match status" value="1"/>
</dbReference>
<evidence type="ECO:0000256" key="3">
    <source>
        <dbReference type="ARBA" id="ARBA00022840"/>
    </source>
</evidence>
<dbReference type="SMART" id="SM00382">
    <property type="entry name" value="AAA"/>
    <property type="match status" value="2"/>
</dbReference>
<evidence type="ECO:0000259" key="5">
    <source>
        <dbReference type="PROSITE" id="PS50893"/>
    </source>
</evidence>
<keyword evidence="4" id="KW-0175">Coiled coil</keyword>